<dbReference type="CDD" id="cd16014">
    <property type="entry name" value="PLC"/>
    <property type="match status" value="1"/>
</dbReference>
<evidence type="ECO:0000313" key="5">
    <source>
        <dbReference type="EMBL" id="MCJ1961506.1"/>
    </source>
</evidence>
<dbReference type="PANTHER" id="PTHR31956:SF1">
    <property type="entry name" value="NON-SPECIFIC PHOSPHOLIPASE C1"/>
    <property type="match status" value="1"/>
</dbReference>
<proteinExistence type="inferred from homology"/>
<sequence length="693" mass="75924">MIDRRLFLQRLAAASAAGSVPAPIAKALAQPANRRTGTLKDVEHVVILMQENRSFDHYFGTLPGVRGFADPRPMPLRSGKSVFHQPRPEGGEILPFRMNGQTTSGQLLKSLDHSWKGEGEQSSAEWADYASWIRRKGEMTMGYFTREDVPFYHALADAFTVCDAYYCSLHGPTNPNRMYLFTGTSGMAVGDMRRQAVHNEDDGNWTGDMARDKAEFEQVASWTTYAERLQEAGVDWKVYQEYDNFGCNSLAYFEQFRGLDTKSDLYRRGRAIVPGSTAENAADSTGQHLVDAIRADVEADRLPQVSWVVTPTKFCEHPEAPPAFGEDMVSRILDALVANPEVWSRTALIINYDENDGFFDHMPGPVPAAAGIKGASTVDTRGEVYEGNAVGLGMRVPLLVVSPWSRGGWVNSEVHDHTSVIRFLEKRFGVMEPNITPWRRQVTGDLTSLFDFADPDGSALHALPATDDYLKKIMSVAQLPLPEVPEAQALPAQEPGRRPTRPLPYRLEASARGSEDGLELTFANPGTRGVVYQVYARGSGELGPWSYTVEPGKKITASLPGLPRTGAYDLAVFGPNGWLRELAGEAADEGATAPVVTLEEGARDTVHLAIRNPGQAPETFTITAPTYGELAEQSVTVAPGQELRVPVQVSASDHWYDLVVTQQGSPRRRRFAGHVETGKASLSDPAFEQGAVA</sequence>
<feature type="domain" description="Bacterial phospholipase C C-terminal" evidence="4">
    <location>
        <begin position="499"/>
        <end position="584"/>
    </location>
</feature>
<protein>
    <recommendedName>
        <fullName evidence="2">phospholipase C</fullName>
        <ecNumber evidence="2">3.1.4.3</ecNumber>
    </recommendedName>
</protein>
<dbReference type="InterPro" id="IPR007312">
    <property type="entry name" value="Phosphoesterase"/>
</dbReference>
<evidence type="ECO:0000313" key="6">
    <source>
        <dbReference type="Proteomes" id="UP001162802"/>
    </source>
</evidence>
<dbReference type="InterPro" id="IPR017767">
    <property type="entry name" value="PC-PLC"/>
</dbReference>
<feature type="domain" description="Bacterial phospholipase C C-terminal" evidence="4">
    <location>
        <begin position="604"/>
        <end position="674"/>
    </location>
</feature>
<dbReference type="Pfam" id="PF04185">
    <property type="entry name" value="Phosphoesterase"/>
    <property type="match status" value="1"/>
</dbReference>
<dbReference type="NCBIfam" id="TIGR03396">
    <property type="entry name" value="PC_PLC"/>
    <property type="match status" value="1"/>
</dbReference>
<dbReference type="Proteomes" id="UP001162802">
    <property type="component" value="Unassembled WGS sequence"/>
</dbReference>
<dbReference type="InterPro" id="IPR017850">
    <property type="entry name" value="Alkaline_phosphatase_core_sf"/>
</dbReference>
<dbReference type="InterPro" id="IPR008475">
    <property type="entry name" value="PLipase_C_C"/>
</dbReference>
<dbReference type="EMBL" id="JALHAT010000022">
    <property type="protein sequence ID" value="MCJ1961506.1"/>
    <property type="molecule type" value="Genomic_DNA"/>
</dbReference>
<dbReference type="EC" id="3.1.4.3" evidence="2"/>
<reference evidence="5" key="1">
    <citation type="submission" date="2022-03" db="EMBL/GenBank/DDBJ databases">
        <title>Identification of a novel bacterium isolated from mangrove sediments.</title>
        <authorList>
            <person name="Pan X."/>
        </authorList>
    </citation>
    <scope>NUCLEOTIDE SEQUENCE</scope>
    <source>
        <strain evidence="5">B2637</strain>
    </source>
</reference>
<comment type="similarity">
    <text evidence="1">Belongs to the bacterial phospholipase C family.</text>
</comment>
<evidence type="ECO:0000256" key="1">
    <source>
        <dbReference type="ARBA" id="ARBA00009717"/>
    </source>
</evidence>
<keyword evidence="3" id="KW-0378">Hydrolase</keyword>
<keyword evidence="6" id="KW-1185">Reference proteome</keyword>
<dbReference type="PROSITE" id="PS51318">
    <property type="entry name" value="TAT"/>
    <property type="match status" value="1"/>
</dbReference>
<evidence type="ECO:0000259" key="4">
    <source>
        <dbReference type="Pfam" id="PF05506"/>
    </source>
</evidence>
<dbReference type="RefSeq" id="WP_243800667.1">
    <property type="nucleotide sequence ID" value="NZ_JALHAT010000022.1"/>
</dbReference>
<organism evidence="5 6">
    <name type="scientific">Novosphingobium mangrovi</name>
    <name type="common">ex Hu et al. 2023</name>
    <dbReference type="NCBI Taxonomy" id="2930094"/>
    <lineage>
        <taxon>Bacteria</taxon>
        <taxon>Pseudomonadati</taxon>
        <taxon>Pseudomonadota</taxon>
        <taxon>Alphaproteobacteria</taxon>
        <taxon>Sphingomonadales</taxon>
        <taxon>Sphingomonadaceae</taxon>
        <taxon>Novosphingobium</taxon>
    </lineage>
</organism>
<dbReference type="InterPro" id="IPR006311">
    <property type="entry name" value="TAT_signal"/>
</dbReference>
<dbReference type="PANTHER" id="PTHR31956">
    <property type="entry name" value="NON-SPECIFIC PHOSPHOLIPASE C4-RELATED"/>
    <property type="match status" value="1"/>
</dbReference>
<dbReference type="Pfam" id="PF05506">
    <property type="entry name" value="PLipase_C_C"/>
    <property type="match status" value="2"/>
</dbReference>
<gene>
    <name evidence="5" type="ORF">MTR65_12500</name>
</gene>
<evidence type="ECO:0000256" key="2">
    <source>
        <dbReference type="ARBA" id="ARBA00012018"/>
    </source>
</evidence>
<accession>A0ABT0AE80</accession>
<evidence type="ECO:0000256" key="3">
    <source>
        <dbReference type="ARBA" id="ARBA00022801"/>
    </source>
</evidence>
<dbReference type="Gene3D" id="3.40.720.10">
    <property type="entry name" value="Alkaline Phosphatase, subunit A"/>
    <property type="match status" value="2"/>
</dbReference>
<comment type="caution">
    <text evidence="5">The sequence shown here is derived from an EMBL/GenBank/DDBJ whole genome shotgun (WGS) entry which is preliminary data.</text>
</comment>
<name>A0ABT0AE80_9SPHN</name>